<gene>
    <name evidence="3" type="ORF">SAMN02745111_02116</name>
</gene>
<evidence type="ECO:0000313" key="4">
    <source>
        <dbReference type="Proteomes" id="UP000190814"/>
    </source>
</evidence>
<evidence type="ECO:0000313" key="3">
    <source>
        <dbReference type="EMBL" id="SKA70790.1"/>
    </source>
</evidence>
<dbReference type="PANTHER" id="PTHR33295:SF7">
    <property type="entry name" value="ATPASE"/>
    <property type="match status" value="1"/>
</dbReference>
<keyword evidence="4" id="KW-1185">Reference proteome</keyword>
<sequence>MYKRKIYDSLKRWKKEVDGQSAVLIEGARRIGKSTVVEEFAKNEYKDYILIDFSTAEEAIKTNFDNIGNIDVFFRNLFLLTKKKLEERNGVIIFDEVQFYPRARQMIKHLVKDGRFDYIETGSLISIKKNVKDILIPSEEECIKMYPMDFEEFLWANGDDITMDVIRDAFEKKKPLGEEIHRKILQEFRTYMAVGGMPQAVEAYVEGKDYRQIDRVKKNILNLYINDLKKHDSEENDRADVIFKSLPEQLSNHNSIFKYSVIDKNARMINCINAIDFLNESMIINNCVNVTAPEVTLELYADRRKFKMFMGDTGLLVSDIIKNSEDIDVIYRSLVIDKLGINQGMIFENMVAQMLRTKGYELYFHEFNYSKIKDNEGKKYEIDFLIVKGKRIVPIEVKSSSYKNHKSFDYFKEKYKIKMNDRYIIYTKDLSVEDGIVYIPIYMTYCI</sequence>
<dbReference type="Pfam" id="PF13173">
    <property type="entry name" value="AAA_14"/>
    <property type="match status" value="1"/>
</dbReference>
<feature type="domain" description="DUF4143" evidence="2">
    <location>
        <begin position="227"/>
        <end position="400"/>
    </location>
</feature>
<dbReference type="SUPFAM" id="SSF52980">
    <property type="entry name" value="Restriction endonuclease-like"/>
    <property type="match status" value="1"/>
</dbReference>
<proteinExistence type="predicted"/>
<dbReference type="SUPFAM" id="SSF52540">
    <property type="entry name" value="P-loop containing nucleoside triphosphate hydrolases"/>
    <property type="match status" value="1"/>
</dbReference>
<dbReference type="InterPro" id="IPR027417">
    <property type="entry name" value="P-loop_NTPase"/>
</dbReference>
<dbReference type="EMBL" id="FUXZ01000014">
    <property type="protein sequence ID" value="SKA70790.1"/>
    <property type="molecule type" value="Genomic_DNA"/>
</dbReference>
<dbReference type="STRING" id="39495.SAMN02745111_02116"/>
<dbReference type="InterPro" id="IPR025420">
    <property type="entry name" value="DUF4143"/>
</dbReference>
<dbReference type="Gene3D" id="3.40.50.300">
    <property type="entry name" value="P-loop containing nucleotide triphosphate hydrolases"/>
    <property type="match status" value="1"/>
</dbReference>
<dbReference type="RefSeq" id="WP_242943036.1">
    <property type="nucleotide sequence ID" value="NZ_FUXZ01000014.1"/>
</dbReference>
<reference evidence="3 4" key="1">
    <citation type="submission" date="2017-02" db="EMBL/GenBank/DDBJ databases">
        <authorList>
            <person name="Peterson S.W."/>
        </authorList>
    </citation>
    <scope>NUCLEOTIDE SEQUENCE [LARGE SCALE GENOMIC DNA]</scope>
    <source>
        <strain evidence="3 4">ATCC 35992</strain>
    </source>
</reference>
<dbReference type="AlphaFoldDB" id="A0A1T4W0K4"/>
<evidence type="ECO:0000259" key="1">
    <source>
        <dbReference type="Pfam" id="PF13173"/>
    </source>
</evidence>
<feature type="domain" description="AAA" evidence="1">
    <location>
        <begin position="21"/>
        <end position="154"/>
    </location>
</feature>
<dbReference type="InterPro" id="IPR041682">
    <property type="entry name" value="AAA_14"/>
</dbReference>
<protein>
    <submittedName>
        <fullName evidence="3">Uncharacterized protein</fullName>
    </submittedName>
</protein>
<dbReference type="PANTHER" id="PTHR33295">
    <property type="entry name" value="ATPASE"/>
    <property type="match status" value="1"/>
</dbReference>
<dbReference type="Pfam" id="PF13635">
    <property type="entry name" value="DUF4143"/>
    <property type="match status" value="1"/>
</dbReference>
<organism evidence="3 4">
    <name type="scientific">Eubacterium uniforme</name>
    <dbReference type="NCBI Taxonomy" id="39495"/>
    <lineage>
        <taxon>Bacteria</taxon>
        <taxon>Bacillati</taxon>
        <taxon>Bacillota</taxon>
        <taxon>Clostridia</taxon>
        <taxon>Eubacteriales</taxon>
        <taxon>Eubacteriaceae</taxon>
        <taxon>Eubacterium</taxon>
    </lineage>
</organism>
<accession>A0A1T4W0K4</accession>
<evidence type="ECO:0000259" key="2">
    <source>
        <dbReference type="Pfam" id="PF13635"/>
    </source>
</evidence>
<dbReference type="Proteomes" id="UP000190814">
    <property type="component" value="Unassembled WGS sequence"/>
</dbReference>
<name>A0A1T4W0K4_9FIRM</name>
<dbReference type="InterPro" id="IPR011335">
    <property type="entry name" value="Restrct_endonuc-II-like"/>
</dbReference>